<dbReference type="PANTHER" id="PTHR28266">
    <property type="entry name" value="54S RIBOSOMAL PROTEIN L20, MITOCHONDRIAL"/>
    <property type="match status" value="1"/>
</dbReference>
<reference evidence="1" key="1">
    <citation type="journal article" date="2023" name="Mol. Phylogenet. Evol.">
        <title>Genome-scale phylogeny and comparative genomics of the fungal order Sordariales.</title>
        <authorList>
            <person name="Hensen N."/>
            <person name="Bonometti L."/>
            <person name="Westerberg I."/>
            <person name="Brannstrom I.O."/>
            <person name="Guillou S."/>
            <person name="Cros-Aarteil S."/>
            <person name="Calhoun S."/>
            <person name="Haridas S."/>
            <person name="Kuo A."/>
            <person name="Mondo S."/>
            <person name="Pangilinan J."/>
            <person name="Riley R."/>
            <person name="LaButti K."/>
            <person name="Andreopoulos B."/>
            <person name="Lipzen A."/>
            <person name="Chen C."/>
            <person name="Yan M."/>
            <person name="Daum C."/>
            <person name="Ng V."/>
            <person name="Clum A."/>
            <person name="Steindorff A."/>
            <person name="Ohm R.A."/>
            <person name="Martin F."/>
            <person name="Silar P."/>
            <person name="Natvig D.O."/>
            <person name="Lalanne C."/>
            <person name="Gautier V."/>
            <person name="Ament-Velasquez S.L."/>
            <person name="Kruys A."/>
            <person name="Hutchinson M.I."/>
            <person name="Powell A.J."/>
            <person name="Barry K."/>
            <person name="Miller A.N."/>
            <person name="Grigoriev I.V."/>
            <person name="Debuchy R."/>
            <person name="Gladieux P."/>
            <person name="Hiltunen Thoren M."/>
            <person name="Johannesson H."/>
        </authorList>
    </citation>
    <scope>NUCLEOTIDE SEQUENCE</scope>
    <source>
        <strain evidence="1">CBS 232.78</strain>
    </source>
</reference>
<comment type="caution">
    <text evidence="1">The sequence shown here is derived from an EMBL/GenBank/DDBJ whole genome shotgun (WGS) entry which is preliminary data.</text>
</comment>
<proteinExistence type="predicted"/>
<dbReference type="AlphaFoldDB" id="A0AAE0NBR8"/>
<dbReference type="PANTHER" id="PTHR28266:SF1">
    <property type="entry name" value="LARGE RIBOSOMAL SUBUNIT PROTEIN ML58"/>
    <property type="match status" value="1"/>
</dbReference>
<dbReference type="Pfam" id="PF12824">
    <property type="entry name" value="MRP-L20"/>
    <property type="match status" value="2"/>
</dbReference>
<accession>A0AAE0NBR8</accession>
<dbReference type="EMBL" id="JAULSW010000006">
    <property type="protein sequence ID" value="KAK3377891.1"/>
    <property type="molecule type" value="Genomic_DNA"/>
</dbReference>
<gene>
    <name evidence="1" type="ORF">B0H63DRAFT_478282</name>
</gene>
<keyword evidence="2" id="KW-1185">Reference proteome</keyword>
<dbReference type="Proteomes" id="UP001285441">
    <property type="component" value="Unassembled WGS sequence"/>
</dbReference>
<dbReference type="InterPro" id="IPR024388">
    <property type="entry name" value="Ribosomal_mL58"/>
</dbReference>
<organism evidence="1 2">
    <name type="scientific">Podospora didyma</name>
    <dbReference type="NCBI Taxonomy" id="330526"/>
    <lineage>
        <taxon>Eukaryota</taxon>
        <taxon>Fungi</taxon>
        <taxon>Dikarya</taxon>
        <taxon>Ascomycota</taxon>
        <taxon>Pezizomycotina</taxon>
        <taxon>Sordariomycetes</taxon>
        <taxon>Sordariomycetidae</taxon>
        <taxon>Sordariales</taxon>
        <taxon>Podosporaceae</taxon>
        <taxon>Podospora</taxon>
    </lineage>
</organism>
<reference evidence="1" key="2">
    <citation type="submission" date="2023-06" db="EMBL/GenBank/DDBJ databases">
        <authorList>
            <consortium name="Lawrence Berkeley National Laboratory"/>
            <person name="Haridas S."/>
            <person name="Hensen N."/>
            <person name="Bonometti L."/>
            <person name="Westerberg I."/>
            <person name="Brannstrom I.O."/>
            <person name="Guillou S."/>
            <person name="Cros-Aarteil S."/>
            <person name="Calhoun S."/>
            <person name="Kuo A."/>
            <person name="Mondo S."/>
            <person name="Pangilinan J."/>
            <person name="Riley R."/>
            <person name="LaButti K."/>
            <person name="Andreopoulos B."/>
            <person name="Lipzen A."/>
            <person name="Chen C."/>
            <person name="Yanf M."/>
            <person name="Daum C."/>
            <person name="Ng V."/>
            <person name="Clum A."/>
            <person name="Steindorff A."/>
            <person name="Ohm R."/>
            <person name="Martin F."/>
            <person name="Silar P."/>
            <person name="Natvig D."/>
            <person name="Lalanne C."/>
            <person name="Gautier V."/>
            <person name="Ament-velasquez S.L."/>
            <person name="Kruys A."/>
            <person name="Hutchinson M.I."/>
            <person name="Powell A.J."/>
            <person name="Barry K."/>
            <person name="Miller A.N."/>
            <person name="Grigoriev I.V."/>
            <person name="Debuchy R."/>
            <person name="Gladieux P."/>
            <person name="Thoren M.H."/>
            <person name="Johannesson H."/>
        </authorList>
    </citation>
    <scope>NUCLEOTIDE SEQUENCE</scope>
    <source>
        <strain evidence="1">CBS 232.78</strain>
    </source>
</reference>
<keyword evidence="1" id="KW-0687">Ribonucleoprotein</keyword>
<name>A0AAE0NBR8_9PEZI</name>
<evidence type="ECO:0000313" key="1">
    <source>
        <dbReference type="EMBL" id="KAK3377891.1"/>
    </source>
</evidence>
<dbReference type="GO" id="GO:0005762">
    <property type="term" value="C:mitochondrial large ribosomal subunit"/>
    <property type="evidence" value="ECO:0007669"/>
    <property type="project" value="TreeGrafter"/>
</dbReference>
<evidence type="ECO:0000313" key="2">
    <source>
        <dbReference type="Proteomes" id="UP001285441"/>
    </source>
</evidence>
<protein>
    <submittedName>
        <fullName evidence="1">Mitochondrial ribosomal protein subunit L20-domain-containing protein</fullName>
    </submittedName>
</protein>
<dbReference type="GO" id="GO:0003735">
    <property type="term" value="F:structural constituent of ribosome"/>
    <property type="evidence" value="ECO:0007669"/>
    <property type="project" value="TreeGrafter"/>
</dbReference>
<keyword evidence="1" id="KW-0689">Ribosomal protein</keyword>
<sequence>MEAQLIRRPAAISSCCRLLLPTSSSSTSRQLLSASKRLTISGDRQKSTRARMKRAMNVPPAQSFLMGADASAEADHIIFNPPSSAPSVFHTPFKFLPKSDPRRRANLPSLFASSATIQFPSNPAINNHGEGGKANIMKIVTPGAKAPLISRSGTGKRSTRFTNRYGIVDDPTLPPVVLPSELNQYGETTAPSYGMTPEKVEEMRRLRLEDPVTNTVTALAAQYGCSKLFVLMCCKSPKEHYEAAKKKRAEVVEKYGPRRRAAHEDRKRRLDMLFRGEL</sequence>